<dbReference type="Proteomes" id="UP000005012">
    <property type="component" value="Chromosome"/>
</dbReference>
<proteinExistence type="predicted"/>
<sequence>MSSYFQATAALFGAALLVTTGCSSYPRQVVDSRSDVAYEAQSTSSAKTLGTQWGEDIRSSVQGVTATRMTNQPYDTVTIYYQGERVPNHAYTQPYIKVFPLSVAVINEYGQPMPIYRNSQGQYKLPATEGMRYTLRILNSDRNKTYEVVTTVDGLDVLNGQAGSYQNNGYLIRPGKKLTIEGFRKNNNQVAAFRFAAPESSYVNQNVQGDERNIGVIGIAFFEVRETLPLCDANPFPADTQYAPAPCRKY</sequence>
<accession>A0A140NKU2</accession>
<name>A0A140NKU2_PROSM</name>
<evidence type="ECO:0000313" key="2">
    <source>
        <dbReference type="Proteomes" id="UP000005012"/>
    </source>
</evidence>
<dbReference type="HOGENOM" id="CLU_073590_0_0_6"/>
<reference evidence="1 2" key="1">
    <citation type="journal article" date="2012" name="J. Bacteriol.">
        <title>Complete Genome Sequence of Providencia stuartii Clinical Isolate MRSN 2154.</title>
        <authorList>
            <person name="Clifford R.J."/>
            <person name="Hang J."/>
            <person name="Riley M.C."/>
            <person name="Onmus-Leone F."/>
            <person name="Kuschner R.A."/>
            <person name="Lesho E.P."/>
            <person name="Waterman P.E."/>
        </authorList>
    </citation>
    <scope>NUCLEOTIDE SEQUENCE [LARGE SCALE GENOMIC DNA]</scope>
    <source>
        <strain evidence="1 2">MRSN 2154</strain>
    </source>
</reference>
<dbReference type="AlphaFoldDB" id="A0A140NKU2"/>
<gene>
    <name evidence="1" type="ordered locus">S70_11195</name>
</gene>
<reference evidence="2" key="2">
    <citation type="submission" date="2012-04" db="EMBL/GenBank/DDBJ databases">
        <title>Complete genome sequence of Providencia stuartii clinical isolate MRSN 2154.</title>
        <authorList>
            <person name="Clifford R.J."/>
            <person name="Hang J."/>
            <person name="Riley M.C."/>
            <person name="Onmus-Leone F."/>
            <person name="Kuschner R.A."/>
            <person name="Lesho E.P."/>
            <person name="Waterman P.E."/>
        </authorList>
    </citation>
    <scope>NUCLEOTIDE SEQUENCE [LARGE SCALE GENOMIC DNA]</scope>
    <source>
        <strain evidence="2">MRSN 2154</strain>
    </source>
</reference>
<dbReference type="PATRIC" id="fig|1157951.4.peg.2252"/>
<evidence type="ECO:0000313" key="1">
    <source>
        <dbReference type="EMBL" id="AFH94089.1"/>
    </source>
</evidence>
<keyword evidence="1" id="KW-0449">Lipoprotein</keyword>
<organism evidence="1 2">
    <name type="scientific">Providencia stuartii (strain MRSN 2154)</name>
    <dbReference type="NCBI Taxonomy" id="1157951"/>
    <lineage>
        <taxon>Bacteria</taxon>
        <taxon>Pseudomonadati</taxon>
        <taxon>Pseudomonadota</taxon>
        <taxon>Gammaproteobacteria</taxon>
        <taxon>Enterobacterales</taxon>
        <taxon>Morganellaceae</taxon>
        <taxon>Providencia</taxon>
    </lineage>
</organism>
<dbReference type="RefSeq" id="WP_014657254.1">
    <property type="nucleotide sequence ID" value="NC_017731.1"/>
</dbReference>
<dbReference type="KEGG" id="psi:S70_11195"/>
<dbReference type="EMBL" id="CP003488">
    <property type="protein sequence ID" value="AFH94089.1"/>
    <property type="molecule type" value="Genomic_DNA"/>
</dbReference>
<dbReference type="GeneID" id="93521180"/>
<protein>
    <submittedName>
        <fullName evidence="1">Lipoprotein</fullName>
    </submittedName>
</protein>
<dbReference type="OrthoDB" id="5393649at2"/>